<comment type="caution">
    <text evidence="1">The sequence shown here is derived from an EMBL/GenBank/DDBJ whole genome shotgun (WGS) entry which is preliminary data.</text>
</comment>
<dbReference type="GO" id="GO:0003755">
    <property type="term" value="F:peptidyl-prolyl cis-trans isomerase activity"/>
    <property type="evidence" value="ECO:0007669"/>
    <property type="project" value="InterPro"/>
</dbReference>
<evidence type="ECO:0000313" key="2">
    <source>
        <dbReference type="Proteomes" id="UP000886741"/>
    </source>
</evidence>
<accession>A0A9D1JTG6</accession>
<name>A0A9D1JTG6_9FIRM</name>
<protein>
    <submittedName>
        <fullName evidence="1">Uncharacterized protein</fullName>
    </submittedName>
</protein>
<gene>
    <name evidence="1" type="ORF">IAA83_07495</name>
</gene>
<dbReference type="EMBL" id="DVJJ01000112">
    <property type="protein sequence ID" value="HIS65196.1"/>
    <property type="molecule type" value="Genomic_DNA"/>
</dbReference>
<reference evidence="1" key="2">
    <citation type="journal article" date="2021" name="PeerJ">
        <title>Extensive microbial diversity within the chicken gut microbiome revealed by metagenomics and culture.</title>
        <authorList>
            <person name="Gilroy R."/>
            <person name="Ravi A."/>
            <person name="Getino M."/>
            <person name="Pursley I."/>
            <person name="Horton D.L."/>
            <person name="Alikhan N.F."/>
            <person name="Baker D."/>
            <person name="Gharbi K."/>
            <person name="Hall N."/>
            <person name="Watson M."/>
            <person name="Adriaenssens E.M."/>
            <person name="Foster-Nyarko E."/>
            <person name="Jarju S."/>
            <person name="Secka A."/>
            <person name="Antonio M."/>
            <person name="Oren A."/>
            <person name="Chaudhuri R.R."/>
            <person name="La Ragione R."/>
            <person name="Hildebrand F."/>
            <person name="Pallen M.J."/>
        </authorList>
    </citation>
    <scope>NUCLEOTIDE SEQUENCE</scope>
    <source>
        <strain evidence="1">ChiBcec16-1751</strain>
    </source>
</reference>
<evidence type="ECO:0000313" key="1">
    <source>
        <dbReference type="EMBL" id="HIS65196.1"/>
    </source>
</evidence>
<reference evidence="1" key="1">
    <citation type="submission" date="2020-10" db="EMBL/GenBank/DDBJ databases">
        <authorList>
            <person name="Gilroy R."/>
        </authorList>
    </citation>
    <scope>NUCLEOTIDE SEQUENCE</scope>
    <source>
        <strain evidence="1">ChiBcec16-1751</strain>
    </source>
</reference>
<dbReference type="Gene3D" id="3.10.50.40">
    <property type="match status" value="1"/>
</dbReference>
<proteinExistence type="predicted"/>
<sequence>MKTLPHKRVIAGALAAVVVLGAALVLWPGRNEAGEAAAAGEMDQAVVVCGDWAMDNTTLNYYYWSEYFYLVGSAGENLPEGLDPAQPLDQQQYDEDRTWQDYLLDQTMITIRDTMSMVFAAETAGFTMGDTYAASMETVVEGLAADAESRGYDDVTAYLQASYGSEATEESFRAYLADTYLAAAYTDELYNRPQFTEEEIAEYCALHEADYARLDENGGETQLQNAYILLCKPAAHTDEAWDEAETSARTLYATWQAESGTESDFATLADSHSATPGLRQDLAPSDCSGELGDWLFDPERAPGDTAVLRSNEGWNVVYALAPSENTVWQKQAQQDLRKETYETEARTIREQYEFLVNYDAITLVTPQALTASDHDKRMSK</sequence>
<organism evidence="1 2">
    <name type="scientific">Candidatus Avoscillospira avistercoris</name>
    <dbReference type="NCBI Taxonomy" id="2840707"/>
    <lineage>
        <taxon>Bacteria</taxon>
        <taxon>Bacillati</taxon>
        <taxon>Bacillota</taxon>
        <taxon>Clostridia</taxon>
        <taxon>Eubacteriales</taxon>
        <taxon>Oscillospiraceae</taxon>
        <taxon>Oscillospiraceae incertae sedis</taxon>
        <taxon>Candidatus Avoscillospira</taxon>
    </lineage>
</organism>
<dbReference type="InterPro" id="IPR046357">
    <property type="entry name" value="PPIase_dom_sf"/>
</dbReference>
<dbReference type="AlphaFoldDB" id="A0A9D1JTG6"/>
<dbReference type="Proteomes" id="UP000886741">
    <property type="component" value="Unassembled WGS sequence"/>
</dbReference>